<dbReference type="OrthoDB" id="9153660at2"/>
<feature type="compositionally biased region" description="Low complexity" evidence="1">
    <location>
        <begin position="74"/>
        <end position="98"/>
    </location>
</feature>
<comment type="caution">
    <text evidence="2">The sequence shown here is derived from an EMBL/GenBank/DDBJ whole genome shotgun (WGS) entry which is preliminary data.</text>
</comment>
<sequence length="393" mass="40940">MRVSPEALALSPAANIPKDYNVARRLMGLDPISISPTGVVTRGPTGGGVGGGGTPPPPAGAPPAAPPPAGGGVKATPSSTASSAGAPAGGAAKSTTTARVGTPDMRPIQVGGPDPRGTAQIAGLTLAFMGVNFALNLINDYIQTGRVRRELARLEPVLAATRAAHPDTGTLLVFFYTQAEAPSESLIQPGPVFSHLETATGLTRSEATLHWQNQPAIRPGAGPGVRQQHEEVWIPPAQQAGPAALTTPFRTKVALATFAAGRETLQDVEWGGVTGFDDEGTTRVPDAAAARFIVLRVPSPVIWYDSGIQHRTDIPVQDRPAAAGGAIPVVNLDPSIPFYDVAAACVFPADDATAALFDGTRPTKDNLGLLRHFPNFTDARWVRPENIRILQRF</sequence>
<dbReference type="EMBL" id="QZFU01000013">
    <property type="protein sequence ID" value="RJO78429.1"/>
    <property type="molecule type" value="Genomic_DNA"/>
</dbReference>
<feature type="compositionally biased region" description="Gly residues" evidence="1">
    <location>
        <begin position="44"/>
        <end position="53"/>
    </location>
</feature>
<dbReference type="RefSeq" id="WP_120038793.1">
    <property type="nucleotide sequence ID" value="NZ_QZFU01000013.1"/>
</dbReference>
<evidence type="ECO:0000313" key="3">
    <source>
        <dbReference type="Proteomes" id="UP000266677"/>
    </source>
</evidence>
<dbReference type="AlphaFoldDB" id="A0A3A4KXJ6"/>
<organism evidence="2 3">
    <name type="scientific">Nocardia panacis</name>
    <dbReference type="NCBI Taxonomy" id="2340916"/>
    <lineage>
        <taxon>Bacteria</taxon>
        <taxon>Bacillati</taxon>
        <taxon>Actinomycetota</taxon>
        <taxon>Actinomycetes</taxon>
        <taxon>Mycobacteriales</taxon>
        <taxon>Nocardiaceae</taxon>
        <taxon>Nocardia</taxon>
    </lineage>
</organism>
<proteinExistence type="predicted"/>
<name>A0A3A4KXJ6_9NOCA</name>
<keyword evidence="3" id="KW-1185">Reference proteome</keyword>
<evidence type="ECO:0000256" key="1">
    <source>
        <dbReference type="SAM" id="MobiDB-lite"/>
    </source>
</evidence>
<protein>
    <submittedName>
        <fullName evidence="2">Uncharacterized protein</fullName>
    </submittedName>
</protein>
<feature type="compositionally biased region" description="Pro residues" evidence="1">
    <location>
        <begin position="54"/>
        <end position="69"/>
    </location>
</feature>
<accession>A0A3A4KXJ6</accession>
<reference evidence="2 3" key="1">
    <citation type="submission" date="2018-09" db="EMBL/GenBank/DDBJ databases">
        <title>YIM PH21274 draft genome.</title>
        <authorList>
            <person name="Miao C."/>
        </authorList>
    </citation>
    <scope>NUCLEOTIDE SEQUENCE [LARGE SCALE GENOMIC DNA]</scope>
    <source>
        <strain evidence="2 3">YIM PH 21724</strain>
    </source>
</reference>
<dbReference type="Proteomes" id="UP000266677">
    <property type="component" value="Unassembled WGS sequence"/>
</dbReference>
<feature type="region of interest" description="Disordered" evidence="1">
    <location>
        <begin position="32"/>
        <end position="114"/>
    </location>
</feature>
<gene>
    <name evidence="2" type="ORF">D5S18_05955</name>
</gene>
<evidence type="ECO:0000313" key="2">
    <source>
        <dbReference type="EMBL" id="RJO78429.1"/>
    </source>
</evidence>